<dbReference type="Pfam" id="PF00514">
    <property type="entry name" value="Arm"/>
    <property type="match status" value="8"/>
</dbReference>
<comment type="similarity">
    <text evidence="1 5">Belongs to the importin alpha family.</text>
</comment>
<feature type="compositionally biased region" description="Basic and acidic residues" evidence="7">
    <location>
        <begin position="15"/>
        <end position="28"/>
    </location>
</feature>
<dbReference type="AlphaFoldDB" id="A0A8B7XNL1"/>
<dbReference type="GeneID" id="110974440"/>
<keyword evidence="3" id="KW-0677">Repeat</keyword>
<dbReference type="InterPro" id="IPR002652">
    <property type="entry name" value="Importin-a_IBB"/>
</dbReference>
<dbReference type="SMART" id="SM00185">
    <property type="entry name" value="ARM"/>
    <property type="match status" value="8"/>
</dbReference>
<organism evidence="9 10">
    <name type="scientific">Acanthaster planci</name>
    <name type="common">Crown-of-thorns starfish</name>
    <dbReference type="NCBI Taxonomy" id="133434"/>
    <lineage>
        <taxon>Eukaryota</taxon>
        <taxon>Metazoa</taxon>
        <taxon>Echinodermata</taxon>
        <taxon>Eleutherozoa</taxon>
        <taxon>Asterozoa</taxon>
        <taxon>Asteroidea</taxon>
        <taxon>Valvatacea</taxon>
        <taxon>Valvatida</taxon>
        <taxon>Acanthasteridae</taxon>
        <taxon>Acanthaster</taxon>
    </lineage>
</organism>
<dbReference type="PIRSF" id="PIRSF005673">
    <property type="entry name" value="Importin_alpha"/>
    <property type="match status" value="1"/>
</dbReference>
<evidence type="ECO:0000256" key="1">
    <source>
        <dbReference type="ARBA" id="ARBA00010394"/>
    </source>
</evidence>
<evidence type="ECO:0000256" key="7">
    <source>
        <dbReference type="SAM" id="MobiDB-lite"/>
    </source>
</evidence>
<evidence type="ECO:0000256" key="6">
    <source>
        <dbReference type="PROSITE-ProRule" id="PRU00259"/>
    </source>
</evidence>
<evidence type="ECO:0000256" key="5">
    <source>
        <dbReference type="PIRNR" id="PIRNR005673"/>
    </source>
</evidence>
<evidence type="ECO:0000256" key="4">
    <source>
        <dbReference type="ARBA" id="ARBA00022927"/>
    </source>
</evidence>
<sequence>MPGIENNRLASFKNKGRDGGEMRRRRQEVTVELRKAKKDDNLMKRRNIQLEEDAPLPLQEQKQPTVAMTVEEIVAGVNSNDASKQFQAVQAARKMLSRERHPPINSIIRADLIPKFVEFLPYDDNPAIQFEAAWALTNIASGTPEQTMAVVRANVIPHLVKLLSSPQENVREQAVWALGNIAGDGAVLRDEVIRHGVLGPLLQLITPTTSGPYLRNITWTLSNLCRNKNPAPPDEVVMGILPALGSLIYNCDKEVLADACWALSYLTDGTNQRINHVVRAGVVPRLVQLLACEEISVVTPTLRTLGNIVTGTDEQTQAVVDAGALPLMYALLHHSKPNIKKESCWTISNVTAGNVAQINEVVKAGLLKPLVEVMAKGDYKCQKEACWAVTNLTSGGTVEHIVAAVEAGCLKPLCNLLAVQDTKIILVILEALNNILAAGESVGQLEQVALLIEECEGLDKIEKLQDHEKTEVYEEAVKLIERYFSEQGAEEAQLAPETNAKNEFEFNPMVSQQPIAI</sequence>
<dbReference type="KEGG" id="aplc:110974440"/>
<evidence type="ECO:0000256" key="3">
    <source>
        <dbReference type="ARBA" id="ARBA00022737"/>
    </source>
</evidence>
<dbReference type="InterPro" id="IPR032413">
    <property type="entry name" value="Arm_3"/>
</dbReference>
<proteinExistence type="inferred from homology"/>
<feature type="domain" description="IBB" evidence="8">
    <location>
        <begin position="1"/>
        <end position="55"/>
    </location>
</feature>
<evidence type="ECO:0000256" key="2">
    <source>
        <dbReference type="ARBA" id="ARBA00022448"/>
    </source>
</evidence>
<dbReference type="PANTHER" id="PTHR23316">
    <property type="entry name" value="IMPORTIN ALPHA"/>
    <property type="match status" value="1"/>
</dbReference>
<dbReference type="InterPro" id="IPR036975">
    <property type="entry name" value="Importin-a_IBB_sf"/>
</dbReference>
<feature type="region of interest" description="Disordered" evidence="7">
    <location>
        <begin position="1"/>
        <end position="28"/>
    </location>
</feature>
<feature type="repeat" description="ARM" evidence="6">
    <location>
        <begin position="154"/>
        <end position="182"/>
    </location>
</feature>
<gene>
    <name evidence="10" type="primary">LOC110974440</name>
</gene>
<dbReference type="InterPro" id="IPR011989">
    <property type="entry name" value="ARM-like"/>
</dbReference>
<dbReference type="RefSeq" id="XP_022081762.1">
    <property type="nucleotide sequence ID" value="XM_022226070.1"/>
</dbReference>
<dbReference type="CTD" id="3838"/>
<dbReference type="Gene3D" id="1.20.5.690">
    <property type="entry name" value="Importin-alpha, importin-beta-binding domain"/>
    <property type="match status" value="1"/>
</dbReference>
<evidence type="ECO:0000313" key="10">
    <source>
        <dbReference type="RefSeq" id="XP_022081762.1"/>
    </source>
</evidence>
<dbReference type="SUPFAM" id="SSF48371">
    <property type="entry name" value="ARM repeat"/>
    <property type="match status" value="1"/>
</dbReference>
<dbReference type="GO" id="GO:0006606">
    <property type="term" value="P:protein import into nucleus"/>
    <property type="evidence" value="ECO:0007669"/>
    <property type="project" value="InterPro"/>
</dbReference>
<dbReference type="OrthoDB" id="29145at2759"/>
<dbReference type="OMA" id="CVIEHNA"/>
<keyword evidence="2 5" id="KW-0813">Transport</keyword>
<accession>A0A8B7XNL1</accession>
<dbReference type="InterPro" id="IPR000225">
    <property type="entry name" value="Armadillo"/>
</dbReference>
<dbReference type="FunFam" id="1.25.10.10:FF:000009">
    <property type="entry name" value="Importin subunit alpha"/>
    <property type="match status" value="1"/>
</dbReference>
<dbReference type="Pfam" id="PF01749">
    <property type="entry name" value="IBB"/>
    <property type="match status" value="1"/>
</dbReference>
<dbReference type="Proteomes" id="UP000694845">
    <property type="component" value="Unplaced"/>
</dbReference>
<dbReference type="GO" id="GO:0061608">
    <property type="term" value="F:nuclear import signal receptor activity"/>
    <property type="evidence" value="ECO:0007669"/>
    <property type="project" value="InterPro"/>
</dbReference>
<keyword evidence="4 5" id="KW-0653">Protein transport</keyword>
<dbReference type="GO" id="GO:0005737">
    <property type="term" value="C:cytoplasm"/>
    <property type="evidence" value="ECO:0007669"/>
    <property type="project" value="InterPro"/>
</dbReference>
<dbReference type="InterPro" id="IPR016024">
    <property type="entry name" value="ARM-type_fold"/>
</dbReference>
<keyword evidence="9" id="KW-1185">Reference proteome</keyword>
<evidence type="ECO:0000259" key="8">
    <source>
        <dbReference type="PROSITE" id="PS51214"/>
    </source>
</evidence>
<reference evidence="10" key="1">
    <citation type="submission" date="2025-08" db="UniProtKB">
        <authorList>
            <consortium name="RefSeq"/>
        </authorList>
    </citation>
    <scope>IDENTIFICATION</scope>
</reference>
<dbReference type="Gene3D" id="1.25.10.10">
    <property type="entry name" value="Leucine-rich Repeat Variant"/>
    <property type="match status" value="1"/>
</dbReference>
<dbReference type="PROSITE" id="PS51214">
    <property type="entry name" value="IBB"/>
    <property type="match status" value="1"/>
</dbReference>
<evidence type="ECO:0000313" key="9">
    <source>
        <dbReference type="Proteomes" id="UP000694845"/>
    </source>
</evidence>
<name>A0A8B7XNL1_ACAPL</name>
<feature type="repeat" description="ARM" evidence="6">
    <location>
        <begin position="281"/>
        <end position="323"/>
    </location>
</feature>
<protein>
    <recommendedName>
        <fullName evidence="5">Importin subunit alpha</fullName>
    </recommendedName>
</protein>
<dbReference type="GO" id="GO:0005634">
    <property type="term" value="C:nucleus"/>
    <property type="evidence" value="ECO:0007669"/>
    <property type="project" value="UniProtKB-ARBA"/>
</dbReference>
<dbReference type="Pfam" id="PF16186">
    <property type="entry name" value="Arm_3"/>
    <property type="match status" value="1"/>
</dbReference>
<dbReference type="InterPro" id="IPR024931">
    <property type="entry name" value="Importin_alpha"/>
</dbReference>
<dbReference type="PROSITE" id="PS50176">
    <property type="entry name" value="ARM_REPEAT"/>
    <property type="match status" value="2"/>
</dbReference>